<evidence type="ECO:0000256" key="2">
    <source>
        <dbReference type="SAM" id="MobiDB-lite"/>
    </source>
</evidence>
<gene>
    <name evidence="3" type="primary">Contig15365.g16377</name>
    <name evidence="3" type="ORF">STYLEM_9720</name>
</gene>
<dbReference type="Proteomes" id="UP000039865">
    <property type="component" value="Unassembled WGS sequence"/>
</dbReference>
<dbReference type="AlphaFoldDB" id="A0A078AFV2"/>
<feature type="region of interest" description="Disordered" evidence="2">
    <location>
        <begin position="395"/>
        <end position="421"/>
    </location>
</feature>
<dbReference type="InParanoid" id="A0A078AFV2"/>
<name>A0A078AFV2_STYLE</name>
<accession>A0A078AFV2</accession>
<evidence type="ECO:0000313" key="4">
    <source>
        <dbReference type="Proteomes" id="UP000039865"/>
    </source>
</evidence>
<dbReference type="SUPFAM" id="SSF57850">
    <property type="entry name" value="RING/U-box"/>
    <property type="match status" value="1"/>
</dbReference>
<feature type="coiled-coil region" evidence="1">
    <location>
        <begin position="284"/>
        <end position="311"/>
    </location>
</feature>
<dbReference type="GO" id="GO:0016592">
    <property type="term" value="C:mediator complex"/>
    <property type="evidence" value="ECO:0007669"/>
    <property type="project" value="TreeGrafter"/>
</dbReference>
<keyword evidence="1" id="KW-0175">Coiled coil</keyword>
<proteinExistence type="predicted"/>
<dbReference type="OrthoDB" id="10670807at2759"/>
<reference evidence="3 4" key="1">
    <citation type="submission" date="2014-06" db="EMBL/GenBank/DDBJ databases">
        <authorList>
            <person name="Swart Estienne"/>
        </authorList>
    </citation>
    <scope>NUCLEOTIDE SEQUENCE [LARGE SCALE GENOMIC DNA]</scope>
    <source>
        <strain evidence="3 4">130c</strain>
    </source>
</reference>
<dbReference type="PANTHER" id="PTHR46007:SF8">
    <property type="entry name" value="C2H2-TYPE DOMAIN-CONTAINING PROTEIN"/>
    <property type="match status" value="1"/>
</dbReference>
<evidence type="ECO:0000256" key="1">
    <source>
        <dbReference type="SAM" id="Coils"/>
    </source>
</evidence>
<sequence length="514" mass="58729">MSTEISQFLNFQAIAAKVLLQTWEFLKCQICLNLAENPRRCQTCNIITCFECITNYQQNVAKDPSVCHKGCKFIMFFPLGPRDLIFNQYFKTLIGSLQFSEALLINQVGNQNKNTNKIDLINNGAGGFEHQVGKQANDPNFDPFRLQQIPIQDSNSFKQQQQLFEIIMINQLKQYEQSQIPSQQNQDQSSHSQLPPPSQVIVNEVCVLCLQTVPNHLRIQHIEECKNDYRFCEQCKLFKHKCDASHKCFLPFKKCPKCDIRYEPALQDKHQCLDEIKQMMLTMKQDFLNTIKKLQQENIEMKQRLRRKEDVNFCCGCDKLIIKTDKRVKCASCTQEFCYSCVGSRLFYCYICVGYVCCEEPKQAQLCDLHMTKSKDRFGQLFQSEALQLVTENPENVQLQSTSQSHHPGNSNVGSTNHTQNLSQRATNNNASVGGIFGNLETNYSNQQQQQQQQLFQQQQQQQSIGVAQNNNKKPSANNGKSPTTVVQKQNGKAGSNGSGKDNKKNGNQNHKSN</sequence>
<keyword evidence="4" id="KW-1185">Reference proteome</keyword>
<feature type="region of interest" description="Disordered" evidence="2">
    <location>
        <begin position="445"/>
        <end position="514"/>
    </location>
</feature>
<feature type="compositionally biased region" description="Polar residues" evidence="2">
    <location>
        <begin position="464"/>
        <end position="488"/>
    </location>
</feature>
<dbReference type="InterPro" id="IPR051647">
    <property type="entry name" value="Mediator_comp_sub12"/>
</dbReference>
<protein>
    <submittedName>
        <fullName evidence="3">Uncharacterized protein</fullName>
    </submittedName>
</protein>
<feature type="compositionally biased region" description="Low complexity" evidence="2">
    <location>
        <begin position="489"/>
        <end position="514"/>
    </location>
</feature>
<dbReference type="GO" id="GO:0003713">
    <property type="term" value="F:transcription coactivator activity"/>
    <property type="evidence" value="ECO:0007669"/>
    <property type="project" value="TreeGrafter"/>
</dbReference>
<feature type="compositionally biased region" description="Low complexity" evidence="2">
    <location>
        <begin position="447"/>
        <end position="463"/>
    </location>
</feature>
<dbReference type="PANTHER" id="PTHR46007">
    <property type="entry name" value="MEDIATOR OF RNA POLYMERASE II TRANSCRIPTION SUBUNIT 12"/>
    <property type="match status" value="1"/>
</dbReference>
<organism evidence="3 4">
    <name type="scientific">Stylonychia lemnae</name>
    <name type="common">Ciliate</name>
    <dbReference type="NCBI Taxonomy" id="5949"/>
    <lineage>
        <taxon>Eukaryota</taxon>
        <taxon>Sar</taxon>
        <taxon>Alveolata</taxon>
        <taxon>Ciliophora</taxon>
        <taxon>Intramacronucleata</taxon>
        <taxon>Spirotrichea</taxon>
        <taxon>Stichotrichia</taxon>
        <taxon>Sporadotrichida</taxon>
        <taxon>Oxytrichidae</taxon>
        <taxon>Stylonychinae</taxon>
        <taxon>Stylonychia</taxon>
    </lineage>
</organism>
<evidence type="ECO:0000313" key="3">
    <source>
        <dbReference type="EMBL" id="CDW80716.1"/>
    </source>
</evidence>
<dbReference type="GO" id="GO:0045944">
    <property type="term" value="P:positive regulation of transcription by RNA polymerase II"/>
    <property type="evidence" value="ECO:0007669"/>
    <property type="project" value="TreeGrafter"/>
</dbReference>
<dbReference type="EMBL" id="CCKQ01009248">
    <property type="protein sequence ID" value="CDW80716.1"/>
    <property type="molecule type" value="Genomic_DNA"/>
</dbReference>